<sequence length="148" mass="15575">MSKAFLPEDTAVDAGPVLPPRPATPLPITPEGHRRLVEERAALTPGDEATKTRALVLDRILASVDVVPPALLDGGAGFGCAIDVRDERGARRTYVLVGPDEVDPAAGRITAESPIGRRLLRAKAGDVIENERGGKSEELEVIAVRVGA</sequence>
<dbReference type="Proteomes" id="UP000034883">
    <property type="component" value="Chromosome"/>
</dbReference>
<dbReference type="Gene3D" id="3.10.50.30">
    <property type="entry name" value="Transcription elongation factor, GreA/GreB, C-terminal domain"/>
    <property type="match status" value="1"/>
</dbReference>
<protein>
    <submittedName>
        <fullName evidence="3">Transcription elongation factor GreB</fullName>
    </submittedName>
</protein>
<evidence type="ECO:0000259" key="2">
    <source>
        <dbReference type="Pfam" id="PF01272"/>
    </source>
</evidence>
<dbReference type="PANTHER" id="PTHR30437">
    <property type="entry name" value="TRANSCRIPTION ELONGATION FACTOR GREA"/>
    <property type="match status" value="1"/>
</dbReference>
<proteinExistence type="predicted"/>
<dbReference type="EMBL" id="CP011125">
    <property type="protein sequence ID" value="AKF10130.1"/>
    <property type="molecule type" value="Genomic_DNA"/>
</dbReference>
<gene>
    <name evidence="3" type="ORF">DB32_007279</name>
</gene>
<dbReference type="GO" id="GO:0070063">
    <property type="term" value="F:RNA polymerase binding"/>
    <property type="evidence" value="ECO:0007669"/>
    <property type="project" value="InterPro"/>
</dbReference>
<dbReference type="InterPro" id="IPR036953">
    <property type="entry name" value="GreA/GreB_C_sf"/>
</dbReference>
<dbReference type="SUPFAM" id="SSF54534">
    <property type="entry name" value="FKBP-like"/>
    <property type="match status" value="1"/>
</dbReference>
<evidence type="ECO:0000313" key="4">
    <source>
        <dbReference type="Proteomes" id="UP000034883"/>
    </source>
</evidence>
<dbReference type="InterPro" id="IPR001437">
    <property type="entry name" value="Tscrpt_elong_fac_GreA/B_C"/>
</dbReference>
<dbReference type="KEGG" id="samy:DB32_007279"/>
<dbReference type="GO" id="GO:0003746">
    <property type="term" value="F:translation elongation factor activity"/>
    <property type="evidence" value="ECO:0007669"/>
    <property type="project" value="UniProtKB-KW"/>
</dbReference>
<feature type="region of interest" description="Disordered" evidence="1">
    <location>
        <begin position="1"/>
        <end position="30"/>
    </location>
</feature>
<dbReference type="GO" id="GO:0006354">
    <property type="term" value="P:DNA-templated transcription elongation"/>
    <property type="evidence" value="ECO:0007669"/>
    <property type="project" value="TreeGrafter"/>
</dbReference>
<dbReference type="STRING" id="927083.DB32_007279"/>
<dbReference type="OrthoDB" id="8537952at2"/>
<evidence type="ECO:0000313" key="3">
    <source>
        <dbReference type="EMBL" id="AKF10130.1"/>
    </source>
</evidence>
<dbReference type="GO" id="GO:0003677">
    <property type="term" value="F:DNA binding"/>
    <property type="evidence" value="ECO:0007669"/>
    <property type="project" value="InterPro"/>
</dbReference>
<feature type="domain" description="Transcription elongation factor GreA/GreB C-terminal" evidence="2">
    <location>
        <begin position="76"/>
        <end position="145"/>
    </location>
</feature>
<dbReference type="Pfam" id="PF01272">
    <property type="entry name" value="GreA_GreB"/>
    <property type="match status" value="1"/>
</dbReference>
<organism evidence="3 4">
    <name type="scientific">Sandaracinus amylolyticus</name>
    <dbReference type="NCBI Taxonomy" id="927083"/>
    <lineage>
        <taxon>Bacteria</taxon>
        <taxon>Pseudomonadati</taxon>
        <taxon>Myxococcota</taxon>
        <taxon>Polyangia</taxon>
        <taxon>Polyangiales</taxon>
        <taxon>Sandaracinaceae</taxon>
        <taxon>Sandaracinus</taxon>
    </lineage>
</organism>
<dbReference type="RefSeq" id="WP_053237118.1">
    <property type="nucleotide sequence ID" value="NZ_CP011125.1"/>
</dbReference>
<name>A0A0F6W8J1_9BACT</name>
<keyword evidence="3" id="KW-0251">Elongation factor</keyword>
<dbReference type="AlphaFoldDB" id="A0A0F6W8J1"/>
<evidence type="ECO:0000256" key="1">
    <source>
        <dbReference type="SAM" id="MobiDB-lite"/>
    </source>
</evidence>
<dbReference type="PANTHER" id="PTHR30437:SF4">
    <property type="entry name" value="TRANSCRIPTION ELONGATION FACTOR GREA"/>
    <property type="match status" value="1"/>
</dbReference>
<keyword evidence="4" id="KW-1185">Reference proteome</keyword>
<feature type="compositionally biased region" description="Pro residues" evidence="1">
    <location>
        <begin position="17"/>
        <end position="28"/>
    </location>
</feature>
<reference evidence="3 4" key="1">
    <citation type="submission" date="2015-03" db="EMBL/GenBank/DDBJ databases">
        <title>Genome assembly of Sandaracinus amylolyticus DSM 53668.</title>
        <authorList>
            <person name="Sharma G."/>
            <person name="Subramanian S."/>
        </authorList>
    </citation>
    <scope>NUCLEOTIDE SEQUENCE [LARGE SCALE GENOMIC DNA]</scope>
    <source>
        <strain evidence="3 4">DSM 53668</strain>
    </source>
</reference>
<accession>A0A0F6W8J1</accession>
<keyword evidence="3" id="KW-0648">Protein biosynthesis</keyword>
<dbReference type="GO" id="GO:0032784">
    <property type="term" value="P:regulation of DNA-templated transcription elongation"/>
    <property type="evidence" value="ECO:0007669"/>
    <property type="project" value="InterPro"/>
</dbReference>
<dbReference type="InterPro" id="IPR023459">
    <property type="entry name" value="Tscrpt_elong_fac_GreA/B_fam"/>
</dbReference>